<protein>
    <submittedName>
        <fullName evidence="3">Heterokaryon incompatibility protein</fullName>
    </submittedName>
</protein>
<dbReference type="EMBL" id="MU858083">
    <property type="protein sequence ID" value="KAK4215151.1"/>
    <property type="molecule type" value="Genomic_DNA"/>
</dbReference>
<evidence type="ECO:0000313" key="3">
    <source>
        <dbReference type="EMBL" id="KAK4215151.1"/>
    </source>
</evidence>
<evidence type="ECO:0000313" key="4">
    <source>
        <dbReference type="Proteomes" id="UP001301769"/>
    </source>
</evidence>
<feature type="region of interest" description="Disordered" evidence="1">
    <location>
        <begin position="136"/>
        <end position="166"/>
    </location>
</feature>
<comment type="caution">
    <text evidence="3">The sequence shown here is derived from an EMBL/GenBank/DDBJ whole genome shotgun (WGS) entry which is preliminary data.</text>
</comment>
<dbReference type="InterPro" id="IPR038305">
    <property type="entry name" value="HeLo_sf"/>
</dbReference>
<evidence type="ECO:0000256" key="1">
    <source>
        <dbReference type="SAM" id="MobiDB-lite"/>
    </source>
</evidence>
<name>A0AAN7B721_9PEZI</name>
<reference evidence="3" key="1">
    <citation type="journal article" date="2023" name="Mol. Phylogenet. Evol.">
        <title>Genome-scale phylogeny and comparative genomics of the fungal order Sordariales.</title>
        <authorList>
            <person name="Hensen N."/>
            <person name="Bonometti L."/>
            <person name="Westerberg I."/>
            <person name="Brannstrom I.O."/>
            <person name="Guillou S."/>
            <person name="Cros-Aarteil S."/>
            <person name="Calhoun S."/>
            <person name="Haridas S."/>
            <person name="Kuo A."/>
            <person name="Mondo S."/>
            <person name="Pangilinan J."/>
            <person name="Riley R."/>
            <person name="LaButti K."/>
            <person name="Andreopoulos B."/>
            <person name="Lipzen A."/>
            <person name="Chen C."/>
            <person name="Yan M."/>
            <person name="Daum C."/>
            <person name="Ng V."/>
            <person name="Clum A."/>
            <person name="Steindorff A."/>
            <person name="Ohm R.A."/>
            <person name="Martin F."/>
            <person name="Silar P."/>
            <person name="Natvig D.O."/>
            <person name="Lalanne C."/>
            <person name="Gautier V."/>
            <person name="Ament-Velasquez S.L."/>
            <person name="Kruys A."/>
            <person name="Hutchinson M.I."/>
            <person name="Powell A.J."/>
            <person name="Barry K."/>
            <person name="Miller A.N."/>
            <person name="Grigoriev I.V."/>
            <person name="Debuchy R."/>
            <person name="Gladieux P."/>
            <person name="Hiltunen Thoren M."/>
            <person name="Johannesson H."/>
        </authorList>
    </citation>
    <scope>NUCLEOTIDE SEQUENCE</scope>
    <source>
        <strain evidence="3">PSN293</strain>
    </source>
</reference>
<dbReference type="Gene3D" id="1.20.120.1020">
    <property type="entry name" value="Prion-inhibition and propagation, HeLo domain"/>
    <property type="match status" value="1"/>
</dbReference>
<reference evidence="3" key="2">
    <citation type="submission" date="2023-05" db="EMBL/GenBank/DDBJ databases">
        <authorList>
            <consortium name="Lawrence Berkeley National Laboratory"/>
            <person name="Steindorff A."/>
            <person name="Hensen N."/>
            <person name="Bonometti L."/>
            <person name="Westerberg I."/>
            <person name="Brannstrom I.O."/>
            <person name="Guillou S."/>
            <person name="Cros-Aarteil S."/>
            <person name="Calhoun S."/>
            <person name="Haridas S."/>
            <person name="Kuo A."/>
            <person name="Mondo S."/>
            <person name="Pangilinan J."/>
            <person name="Riley R."/>
            <person name="Labutti K."/>
            <person name="Andreopoulos B."/>
            <person name="Lipzen A."/>
            <person name="Chen C."/>
            <person name="Yanf M."/>
            <person name="Daum C."/>
            <person name="Ng V."/>
            <person name="Clum A."/>
            <person name="Ohm R."/>
            <person name="Martin F."/>
            <person name="Silar P."/>
            <person name="Natvig D."/>
            <person name="Lalanne C."/>
            <person name="Gautier V."/>
            <person name="Ament-Velasquez S.L."/>
            <person name="Kruys A."/>
            <person name="Hutchinson M.I."/>
            <person name="Powell A.J."/>
            <person name="Barry K."/>
            <person name="Miller A.N."/>
            <person name="Grigoriev I.V."/>
            <person name="Debuchy R."/>
            <person name="Gladieux P."/>
            <person name="Thoren M.H."/>
            <person name="Johannesson H."/>
        </authorList>
    </citation>
    <scope>NUCLEOTIDE SEQUENCE</scope>
    <source>
        <strain evidence="3">PSN293</strain>
    </source>
</reference>
<organism evidence="3 4">
    <name type="scientific">Rhypophila decipiens</name>
    <dbReference type="NCBI Taxonomy" id="261697"/>
    <lineage>
        <taxon>Eukaryota</taxon>
        <taxon>Fungi</taxon>
        <taxon>Dikarya</taxon>
        <taxon>Ascomycota</taxon>
        <taxon>Pezizomycotina</taxon>
        <taxon>Sordariomycetes</taxon>
        <taxon>Sordariomycetidae</taxon>
        <taxon>Sordariales</taxon>
        <taxon>Naviculisporaceae</taxon>
        <taxon>Rhypophila</taxon>
    </lineage>
</organism>
<accession>A0AAN7B721</accession>
<dbReference type="AlphaFoldDB" id="A0AAN7B721"/>
<dbReference type="InterPro" id="IPR029498">
    <property type="entry name" value="HeLo_dom"/>
</dbReference>
<dbReference type="Proteomes" id="UP001301769">
    <property type="component" value="Unassembled WGS sequence"/>
</dbReference>
<sequence length="311" mass="34699">MEVAGLVIGTISLATLFESVITSLERIHIGKNFGENYESYALQLEVLKLRLNRWRDAVNKLIEEGGQGSTAVKQANGELAKRHLKLIDDLLQKEQRLSKRYIKPRLSRDIDTADDGASLHDQHWLLRTIRLISQRHQRSKANTTSTTAMSSSTPSSGRKGKDPISKQVSWAMSGEDRFKDLTTRISTHMTDLEQIVPTDEMQGQLVRLKEEDAMEVCTQAEADSKGVEILTLTSQAADPRFAELLKEKTKNTWINNSFTGSAKVNQGDIIAPDYRGPVIPAENKWEKNTAGGNAQLTQGTVYGHNPPFANW</sequence>
<keyword evidence="4" id="KW-1185">Reference proteome</keyword>
<feature type="domain" description="Prion-inhibition and propagation HeLo" evidence="2">
    <location>
        <begin position="5"/>
        <end position="212"/>
    </location>
</feature>
<dbReference type="Pfam" id="PF14479">
    <property type="entry name" value="HeLo"/>
    <property type="match status" value="1"/>
</dbReference>
<proteinExistence type="predicted"/>
<evidence type="ECO:0000259" key="2">
    <source>
        <dbReference type="Pfam" id="PF14479"/>
    </source>
</evidence>
<feature type="compositionally biased region" description="Low complexity" evidence="1">
    <location>
        <begin position="143"/>
        <end position="156"/>
    </location>
</feature>
<gene>
    <name evidence="3" type="ORF">QBC37DRAFT_419739</name>
</gene>